<dbReference type="PANTHER" id="PTHR30572:SF9">
    <property type="entry name" value="ABC TRANSPORTER PERMEASE PROTEIN"/>
    <property type="match status" value="1"/>
</dbReference>
<comment type="caution">
    <text evidence="9">The sequence shown here is derived from an EMBL/GenBank/DDBJ whole genome shotgun (WGS) entry which is preliminary data.</text>
</comment>
<keyword evidence="10" id="KW-1185">Reference proteome</keyword>
<dbReference type="EMBL" id="BIFH01000042">
    <property type="protein sequence ID" value="GCE00741.1"/>
    <property type="molecule type" value="Genomic_DNA"/>
</dbReference>
<dbReference type="InterPro" id="IPR050250">
    <property type="entry name" value="Macrolide_Exporter_MacB"/>
</dbReference>
<evidence type="ECO:0000256" key="3">
    <source>
        <dbReference type="ARBA" id="ARBA00022692"/>
    </source>
</evidence>
<gene>
    <name evidence="9" type="ORF">EHYA_08467</name>
</gene>
<evidence type="ECO:0000256" key="6">
    <source>
        <dbReference type="SAM" id="MobiDB-lite"/>
    </source>
</evidence>
<feature type="transmembrane region" description="Helical" evidence="7">
    <location>
        <begin position="334"/>
        <end position="359"/>
    </location>
</feature>
<evidence type="ECO:0000256" key="1">
    <source>
        <dbReference type="ARBA" id="ARBA00004651"/>
    </source>
</evidence>
<dbReference type="Proteomes" id="UP000286931">
    <property type="component" value="Unassembled WGS sequence"/>
</dbReference>
<dbReference type="RefSeq" id="WP_126642444.1">
    <property type="nucleotide sequence ID" value="NZ_BIFH01000042.1"/>
</dbReference>
<keyword evidence="4 7" id="KW-1133">Transmembrane helix</keyword>
<dbReference type="GO" id="GO:0022857">
    <property type="term" value="F:transmembrane transporter activity"/>
    <property type="evidence" value="ECO:0007669"/>
    <property type="project" value="TreeGrafter"/>
</dbReference>
<feature type="domain" description="ABC3 transporter permease C-terminal" evidence="8">
    <location>
        <begin position="292"/>
        <end position="363"/>
    </location>
</feature>
<dbReference type="OrthoDB" id="9812886at2"/>
<evidence type="ECO:0000313" key="10">
    <source>
        <dbReference type="Proteomes" id="UP000286931"/>
    </source>
</evidence>
<evidence type="ECO:0000259" key="8">
    <source>
        <dbReference type="Pfam" id="PF02687"/>
    </source>
</evidence>
<protein>
    <submittedName>
        <fullName evidence="9">ABC transporter permease</fullName>
    </submittedName>
</protein>
<feature type="transmembrane region" description="Helical" evidence="7">
    <location>
        <begin position="292"/>
        <end position="313"/>
    </location>
</feature>
<proteinExistence type="predicted"/>
<evidence type="ECO:0000256" key="5">
    <source>
        <dbReference type="ARBA" id="ARBA00023136"/>
    </source>
</evidence>
<keyword evidence="5 7" id="KW-0472">Membrane</keyword>
<reference evidence="9 10" key="1">
    <citation type="submission" date="2018-12" db="EMBL/GenBank/DDBJ databases">
        <title>Draft genome sequence of Embleya hyalina NBRC 13850T.</title>
        <authorList>
            <person name="Komaki H."/>
            <person name="Hosoyama A."/>
            <person name="Kimura A."/>
            <person name="Ichikawa N."/>
            <person name="Tamura T."/>
        </authorList>
    </citation>
    <scope>NUCLEOTIDE SEQUENCE [LARGE SCALE GENOMIC DNA]</scope>
    <source>
        <strain evidence="9 10">NBRC 13850</strain>
    </source>
</reference>
<dbReference type="PANTHER" id="PTHR30572">
    <property type="entry name" value="MEMBRANE COMPONENT OF TRANSPORTER-RELATED"/>
    <property type="match status" value="1"/>
</dbReference>
<keyword evidence="2" id="KW-1003">Cell membrane</keyword>
<accession>A0A401Z1T6</accession>
<evidence type="ECO:0000313" key="9">
    <source>
        <dbReference type="EMBL" id="GCE00741.1"/>
    </source>
</evidence>
<comment type="subcellular location">
    <subcellularLocation>
        <location evidence="1">Cell membrane</location>
        <topology evidence="1">Multi-pass membrane protein</topology>
    </subcellularLocation>
</comment>
<dbReference type="Pfam" id="PF02687">
    <property type="entry name" value="FtsX"/>
    <property type="match status" value="1"/>
</dbReference>
<feature type="transmembrane region" description="Helical" evidence="7">
    <location>
        <begin position="20"/>
        <end position="38"/>
    </location>
</feature>
<evidence type="ECO:0000256" key="7">
    <source>
        <dbReference type="SAM" id="Phobius"/>
    </source>
</evidence>
<feature type="transmembrane region" description="Helical" evidence="7">
    <location>
        <begin position="424"/>
        <end position="446"/>
    </location>
</feature>
<evidence type="ECO:0000256" key="2">
    <source>
        <dbReference type="ARBA" id="ARBA00022475"/>
    </source>
</evidence>
<name>A0A401Z1T6_9ACTN</name>
<evidence type="ECO:0000256" key="4">
    <source>
        <dbReference type="ARBA" id="ARBA00022989"/>
    </source>
</evidence>
<keyword evidence="3 7" id="KW-0812">Transmembrane</keyword>
<dbReference type="AlphaFoldDB" id="A0A401Z1T6"/>
<dbReference type="GO" id="GO:0005886">
    <property type="term" value="C:plasma membrane"/>
    <property type="evidence" value="ECO:0007669"/>
    <property type="project" value="UniProtKB-SubCell"/>
</dbReference>
<sequence length="456" mass="48159">MNLLKRAALSLWSRKTKTLITLGTFLVISVMVLGGILIRDATARAGDAAKRRIGADVTLGMDVNASAKSGQMQAPQIRTGTVDRIGGSPLVERYTYQSFNLAALRGGLKLPGKPIYPEAPNSAMAFGVLDSTLQPDFAGGTWKLLSGTPITGADRAKNVVLVEERMARTNNLKPGDRITLGENDPQGTRTAEFIVQGVYRDPSDKPDPEWQMDPGNRLFAPAEALGRLNGEQSPTVGTATFRLKDPATFERFEAEAKKAAGPELNGFTLGINDKALRQMTGPLSSVSDTATIAMWLIGIAGAAVLALLTALWVKQRRTEFGVLLALGERKWKLVAQQAAEIVVVAVLAVGLASLFAGALTEWAGNSLMGNEARAAQRKLDSWRPPPPGSTGLGEGIDPDGGPVKGADPIDEITVRLDNGTLASVAGLGLVVALLSTAIPATSVLRLSPRIILSKGK</sequence>
<organism evidence="9 10">
    <name type="scientific">Embleya hyalina</name>
    <dbReference type="NCBI Taxonomy" id="516124"/>
    <lineage>
        <taxon>Bacteria</taxon>
        <taxon>Bacillati</taxon>
        <taxon>Actinomycetota</taxon>
        <taxon>Actinomycetes</taxon>
        <taxon>Kitasatosporales</taxon>
        <taxon>Streptomycetaceae</taxon>
        <taxon>Embleya</taxon>
    </lineage>
</organism>
<dbReference type="InterPro" id="IPR003838">
    <property type="entry name" value="ABC3_permease_C"/>
</dbReference>
<feature type="region of interest" description="Disordered" evidence="6">
    <location>
        <begin position="376"/>
        <end position="400"/>
    </location>
</feature>